<comment type="caution">
    <text evidence="2">The sequence shown here is derived from an EMBL/GenBank/DDBJ whole genome shotgun (WGS) entry which is preliminary data.</text>
</comment>
<feature type="region of interest" description="Disordered" evidence="1">
    <location>
        <begin position="1"/>
        <end position="100"/>
    </location>
</feature>
<evidence type="ECO:0000313" key="2">
    <source>
        <dbReference type="EMBL" id="CAK9009076.1"/>
    </source>
</evidence>
<evidence type="ECO:0000313" key="3">
    <source>
        <dbReference type="Proteomes" id="UP001642484"/>
    </source>
</evidence>
<keyword evidence="3" id="KW-1185">Reference proteome</keyword>
<dbReference type="Proteomes" id="UP001642484">
    <property type="component" value="Unassembled WGS sequence"/>
</dbReference>
<name>A0ABP0J3Z4_9DINO</name>
<reference evidence="2 3" key="1">
    <citation type="submission" date="2024-02" db="EMBL/GenBank/DDBJ databases">
        <authorList>
            <person name="Chen Y."/>
            <person name="Shah S."/>
            <person name="Dougan E. K."/>
            <person name="Thang M."/>
            <person name="Chan C."/>
        </authorList>
    </citation>
    <scope>NUCLEOTIDE SEQUENCE [LARGE SCALE GENOMIC DNA]</scope>
</reference>
<feature type="compositionally biased region" description="Low complexity" evidence="1">
    <location>
        <begin position="59"/>
        <end position="83"/>
    </location>
</feature>
<protein>
    <recommendedName>
        <fullName evidence="4">Secreted protein</fullName>
    </recommendedName>
</protein>
<dbReference type="EMBL" id="CAXAMN010004435">
    <property type="protein sequence ID" value="CAK9009076.1"/>
    <property type="molecule type" value="Genomic_DNA"/>
</dbReference>
<evidence type="ECO:0008006" key="4">
    <source>
        <dbReference type="Google" id="ProtNLM"/>
    </source>
</evidence>
<sequence length="100" mass="10389">MRLAGSVAAVGTAVCGEDDESDEEASREKAEEDDDDWKYCQQAIPSSSTAKDLDPPAPQAAEAPVAPMIPTEVPPLAAEAPATEPVPPPAQPETLDESMS</sequence>
<accession>A0ABP0J3Z4</accession>
<organism evidence="2 3">
    <name type="scientific">Durusdinium trenchii</name>
    <dbReference type="NCBI Taxonomy" id="1381693"/>
    <lineage>
        <taxon>Eukaryota</taxon>
        <taxon>Sar</taxon>
        <taxon>Alveolata</taxon>
        <taxon>Dinophyceae</taxon>
        <taxon>Suessiales</taxon>
        <taxon>Symbiodiniaceae</taxon>
        <taxon>Durusdinium</taxon>
    </lineage>
</organism>
<evidence type="ECO:0000256" key="1">
    <source>
        <dbReference type="SAM" id="MobiDB-lite"/>
    </source>
</evidence>
<proteinExistence type="predicted"/>
<gene>
    <name evidence="2" type="ORF">CCMP2556_LOCUS9505</name>
</gene>